<keyword evidence="3" id="KW-1185">Reference proteome</keyword>
<keyword evidence="1" id="KW-0812">Transmembrane</keyword>
<feature type="transmembrane region" description="Helical" evidence="1">
    <location>
        <begin position="49"/>
        <end position="70"/>
    </location>
</feature>
<proteinExistence type="predicted"/>
<keyword evidence="1" id="KW-1133">Transmembrane helix</keyword>
<accession>A0A1G4SX72</accession>
<dbReference type="AlphaFoldDB" id="A0A1G4SX72"/>
<evidence type="ECO:0008006" key="4">
    <source>
        <dbReference type="Google" id="ProtNLM"/>
    </source>
</evidence>
<reference evidence="3" key="1">
    <citation type="submission" date="2016-10" db="EMBL/GenBank/DDBJ databases">
        <authorList>
            <person name="Varghese N."/>
            <person name="Submissions S."/>
        </authorList>
    </citation>
    <scope>NUCLEOTIDE SEQUENCE [LARGE SCALE GENOMIC DNA]</scope>
    <source>
        <strain evidence="3">CGMCC 1.1761</strain>
    </source>
</reference>
<dbReference type="InterPro" id="IPR024399">
    <property type="entry name" value="DUF2628"/>
</dbReference>
<dbReference type="STRING" id="177413.SAMN05660859_2534"/>
<feature type="transmembrane region" description="Helical" evidence="1">
    <location>
        <begin position="76"/>
        <end position="94"/>
    </location>
</feature>
<dbReference type="Pfam" id="PF10947">
    <property type="entry name" value="DUF2628"/>
    <property type="match status" value="1"/>
</dbReference>
<name>A0A1G4SX72_9HYPH</name>
<sequence>MTVWTVFEPDEDGERHTTLAWADGFVFVPERLSWSALLLAPLVLLRHRLWLAFIVYVLAQGAVIAAILTLDLPDRAFALLLVANIAVAVGLPGLRRAKLLGKGFEEAGCVVAPKLEAAEQRYFDARLGDIAVARVPLPPVGGARINAAARPAQAGVLGLFPEAAR</sequence>
<dbReference type="RefSeq" id="WP_091440021.1">
    <property type="nucleotide sequence ID" value="NZ_FMTP01000003.1"/>
</dbReference>
<gene>
    <name evidence="2" type="ORF">SAMN05660859_2534</name>
</gene>
<organism evidence="2 3">
    <name type="scientific">Ancylobacter rudongensis</name>
    <dbReference type="NCBI Taxonomy" id="177413"/>
    <lineage>
        <taxon>Bacteria</taxon>
        <taxon>Pseudomonadati</taxon>
        <taxon>Pseudomonadota</taxon>
        <taxon>Alphaproteobacteria</taxon>
        <taxon>Hyphomicrobiales</taxon>
        <taxon>Xanthobacteraceae</taxon>
        <taxon>Ancylobacter</taxon>
    </lineage>
</organism>
<evidence type="ECO:0000256" key="1">
    <source>
        <dbReference type="SAM" id="Phobius"/>
    </source>
</evidence>
<evidence type="ECO:0000313" key="2">
    <source>
        <dbReference type="EMBL" id="SCW72899.1"/>
    </source>
</evidence>
<dbReference type="EMBL" id="FMTP01000003">
    <property type="protein sequence ID" value="SCW72899.1"/>
    <property type="molecule type" value="Genomic_DNA"/>
</dbReference>
<dbReference type="Proteomes" id="UP000198889">
    <property type="component" value="Unassembled WGS sequence"/>
</dbReference>
<protein>
    <recommendedName>
        <fullName evidence="4">DUF2628 domain-containing protein</fullName>
    </recommendedName>
</protein>
<evidence type="ECO:0000313" key="3">
    <source>
        <dbReference type="Proteomes" id="UP000198889"/>
    </source>
</evidence>
<keyword evidence="1" id="KW-0472">Membrane</keyword>